<dbReference type="Pfam" id="PF01022">
    <property type="entry name" value="HTH_5"/>
    <property type="match status" value="1"/>
</dbReference>
<evidence type="ECO:0000313" key="5">
    <source>
        <dbReference type="EMBL" id="MBF8436887.1"/>
    </source>
</evidence>
<dbReference type="InterPro" id="IPR036390">
    <property type="entry name" value="WH_DNA-bd_sf"/>
</dbReference>
<dbReference type="SMART" id="SM00418">
    <property type="entry name" value="HTH_ARSR"/>
    <property type="match status" value="1"/>
</dbReference>
<dbReference type="Gene3D" id="1.10.10.10">
    <property type="entry name" value="Winged helix-like DNA-binding domain superfamily/Winged helix DNA-binding domain"/>
    <property type="match status" value="1"/>
</dbReference>
<dbReference type="InterPro" id="IPR001845">
    <property type="entry name" value="HTH_ArsR_DNA-bd_dom"/>
</dbReference>
<dbReference type="Proteomes" id="UP000621436">
    <property type="component" value="Unassembled WGS sequence"/>
</dbReference>
<dbReference type="PRINTS" id="PR00778">
    <property type="entry name" value="HTHARSR"/>
</dbReference>
<feature type="domain" description="HTH arsR-type" evidence="4">
    <location>
        <begin position="1"/>
        <end position="91"/>
    </location>
</feature>
<dbReference type="EMBL" id="JADPIE010000003">
    <property type="protein sequence ID" value="MBF8436887.1"/>
    <property type="molecule type" value="Genomic_DNA"/>
</dbReference>
<dbReference type="PROSITE" id="PS50987">
    <property type="entry name" value="HTH_ARSR_2"/>
    <property type="match status" value="1"/>
</dbReference>
<proteinExistence type="predicted"/>
<sequence length="98" mass="11044">MDEAVINKLKAIADKTRLELLESLLTKNYCVSALAEKNDISESAVSQHLKILREADLVIGEKRGYYVHYSVKRDNLKLLASEIEELADKETACCQDCN</sequence>
<keyword evidence="2" id="KW-0238">DNA-binding</keyword>
<gene>
    <name evidence="5" type="ORF">I0Q91_07355</name>
</gene>
<organism evidence="5 6">
    <name type="scientific">Halonatronomonas betaini</name>
    <dbReference type="NCBI Taxonomy" id="2778430"/>
    <lineage>
        <taxon>Bacteria</taxon>
        <taxon>Bacillati</taxon>
        <taxon>Bacillota</taxon>
        <taxon>Clostridia</taxon>
        <taxon>Halanaerobiales</taxon>
        <taxon>Halarsenatibacteraceae</taxon>
        <taxon>Halonatronomonas</taxon>
    </lineage>
</organism>
<dbReference type="PANTHER" id="PTHR33154:SF18">
    <property type="entry name" value="ARSENICAL RESISTANCE OPERON REPRESSOR"/>
    <property type="match status" value="1"/>
</dbReference>
<dbReference type="InterPro" id="IPR036388">
    <property type="entry name" value="WH-like_DNA-bd_sf"/>
</dbReference>
<dbReference type="SUPFAM" id="SSF46785">
    <property type="entry name" value="Winged helix' DNA-binding domain"/>
    <property type="match status" value="1"/>
</dbReference>
<dbReference type="PANTHER" id="PTHR33154">
    <property type="entry name" value="TRANSCRIPTIONAL REGULATOR, ARSR FAMILY"/>
    <property type="match status" value="1"/>
</dbReference>
<dbReference type="NCBIfam" id="NF033788">
    <property type="entry name" value="HTH_metalloreg"/>
    <property type="match status" value="1"/>
</dbReference>
<evidence type="ECO:0000256" key="3">
    <source>
        <dbReference type="ARBA" id="ARBA00023163"/>
    </source>
</evidence>
<keyword evidence="3" id="KW-0804">Transcription</keyword>
<comment type="caution">
    <text evidence="5">The sequence shown here is derived from an EMBL/GenBank/DDBJ whole genome shotgun (WGS) entry which is preliminary data.</text>
</comment>
<keyword evidence="1" id="KW-0805">Transcription regulation</keyword>
<keyword evidence="6" id="KW-1185">Reference proteome</keyword>
<dbReference type="AlphaFoldDB" id="A0A931FAE7"/>
<name>A0A931FAE7_9FIRM</name>
<reference evidence="5" key="1">
    <citation type="submission" date="2020-11" db="EMBL/GenBank/DDBJ databases">
        <title>Halonatronomonas betainensis gen. nov., sp. nov. a novel haloalkaliphilic representative of the family Halanaerobiacae capable of betaine degradation.</title>
        <authorList>
            <person name="Boltyanskaya Y."/>
            <person name="Kevbrin V."/>
            <person name="Detkova E."/>
            <person name="Grouzdev D.S."/>
            <person name="Koziaeva V."/>
            <person name="Zhilina T."/>
        </authorList>
    </citation>
    <scope>NUCLEOTIDE SEQUENCE</scope>
    <source>
        <strain evidence="5">Z-7014</strain>
    </source>
</reference>
<protein>
    <submittedName>
        <fullName evidence="5">Winged helix-turn-helix transcriptional regulator</fullName>
    </submittedName>
</protein>
<dbReference type="InterPro" id="IPR051081">
    <property type="entry name" value="HTH_MetalResp_TranReg"/>
</dbReference>
<accession>A0A931FAE7</accession>
<dbReference type="CDD" id="cd00090">
    <property type="entry name" value="HTH_ARSR"/>
    <property type="match status" value="1"/>
</dbReference>
<evidence type="ECO:0000313" key="6">
    <source>
        <dbReference type="Proteomes" id="UP000621436"/>
    </source>
</evidence>
<dbReference type="GO" id="GO:0003677">
    <property type="term" value="F:DNA binding"/>
    <property type="evidence" value="ECO:0007669"/>
    <property type="project" value="UniProtKB-KW"/>
</dbReference>
<dbReference type="RefSeq" id="WP_270453806.1">
    <property type="nucleotide sequence ID" value="NZ_JADPIE010000003.1"/>
</dbReference>
<evidence type="ECO:0000256" key="2">
    <source>
        <dbReference type="ARBA" id="ARBA00023125"/>
    </source>
</evidence>
<evidence type="ECO:0000259" key="4">
    <source>
        <dbReference type="PROSITE" id="PS50987"/>
    </source>
</evidence>
<dbReference type="InterPro" id="IPR011991">
    <property type="entry name" value="ArsR-like_HTH"/>
</dbReference>
<dbReference type="GO" id="GO:0003700">
    <property type="term" value="F:DNA-binding transcription factor activity"/>
    <property type="evidence" value="ECO:0007669"/>
    <property type="project" value="InterPro"/>
</dbReference>
<evidence type="ECO:0000256" key="1">
    <source>
        <dbReference type="ARBA" id="ARBA00023015"/>
    </source>
</evidence>